<dbReference type="SMART" id="SM00054">
    <property type="entry name" value="EFh"/>
    <property type="match status" value="3"/>
</dbReference>
<evidence type="ECO:0000259" key="4">
    <source>
        <dbReference type="PROSITE" id="PS50222"/>
    </source>
</evidence>
<gene>
    <name evidence="5" type="ORF">TrST_g1537</name>
</gene>
<dbReference type="EMBL" id="BRXY01000437">
    <property type="protein sequence ID" value="GMH94993.1"/>
    <property type="molecule type" value="Genomic_DNA"/>
</dbReference>
<organism evidence="5 6">
    <name type="scientific">Triparma strigata</name>
    <dbReference type="NCBI Taxonomy" id="1606541"/>
    <lineage>
        <taxon>Eukaryota</taxon>
        <taxon>Sar</taxon>
        <taxon>Stramenopiles</taxon>
        <taxon>Ochrophyta</taxon>
        <taxon>Bolidophyceae</taxon>
        <taxon>Parmales</taxon>
        <taxon>Triparmaceae</taxon>
        <taxon>Triparma</taxon>
    </lineage>
</organism>
<reference evidence="6" key="1">
    <citation type="journal article" date="2023" name="Commun. Biol.">
        <title>Genome analysis of Parmales, the sister group of diatoms, reveals the evolutionary specialization of diatoms from phago-mixotrophs to photoautotrophs.</title>
        <authorList>
            <person name="Ban H."/>
            <person name="Sato S."/>
            <person name="Yoshikawa S."/>
            <person name="Yamada K."/>
            <person name="Nakamura Y."/>
            <person name="Ichinomiya M."/>
            <person name="Sato N."/>
            <person name="Blanc-Mathieu R."/>
            <person name="Endo H."/>
            <person name="Kuwata A."/>
            <person name="Ogata H."/>
        </authorList>
    </citation>
    <scope>NUCLEOTIDE SEQUENCE [LARGE SCALE GENOMIC DNA]</scope>
    <source>
        <strain evidence="6">NIES 3701</strain>
    </source>
</reference>
<evidence type="ECO:0000256" key="2">
    <source>
        <dbReference type="ARBA" id="ARBA00022737"/>
    </source>
</evidence>
<proteinExistence type="inferred from homology"/>
<feature type="domain" description="EF-hand" evidence="4">
    <location>
        <begin position="2"/>
        <end position="37"/>
    </location>
</feature>
<protein>
    <recommendedName>
        <fullName evidence="4">EF-hand domain-containing protein</fullName>
    </recommendedName>
</protein>
<dbReference type="InterPro" id="IPR002048">
    <property type="entry name" value="EF_hand_dom"/>
</dbReference>
<dbReference type="SUPFAM" id="SSF47473">
    <property type="entry name" value="EF-hand"/>
    <property type="match status" value="1"/>
</dbReference>
<dbReference type="GO" id="GO:0043226">
    <property type="term" value="C:organelle"/>
    <property type="evidence" value="ECO:0007669"/>
    <property type="project" value="UniProtKB-ARBA"/>
</dbReference>
<comment type="similarity">
    <text evidence="1">Belongs to the centrin family.</text>
</comment>
<dbReference type="GO" id="GO:0005509">
    <property type="term" value="F:calcium ion binding"/>
    <property type="evidence" value="ECO:0007669"/>
    <property type="project" value="InterPro"/>
</dbReference>
<feature type="domain" description="EF-hand" evidence="4">
    <location>
        <begin position="116"/>
        <end position="151"/>
    </location>
</feature>
<dbReference type="AlphaFoldDB" id="A0A9W7EZ08"/>
<dbReference type="CDD" id="cd00051">
    <property type="entry name" value="EFh"/>
    <property type="match status" value="1"/>
</dbReference>
<dbReference type="FunFam" id="1.10.238.10:FF:000178">
    <property type="entry name" value="Calmodulin-2 A"/>
    <property type="match status" value="1"/>
</dbReference>
<keyword evidence="3" id="KW-0106">Calcium</keyword>
<accession>A0A9W7EZ08</accession>
<dbReference type="InterPro" id="IPR011992">
    <property type="entry name" value="EF-hand-dom_pair"/>
</dbReference>
<dbReference type="Gene3D" id="1.10.238.10">
    <property type="entry name" value="EF-hand"/>
    <property type="match status" value="2"/>
</dbReference>
<dbReference type="Proteomes" id="UP001165085">
    <property type="component" value="Unassembled WGS sequence"/>
</dbReference>
<dbReference type="InterPro" id="IPR018247">
    <property type="entry name" value="EF_Hand_1_Ca_BS"/>
</dbReference>
<dbReference type="OrthoDB" id="26525at2759"/>
<dbReference type="InterPro" id="IPR050403">
    <property type="entry name" value="Myosin_RLC"/>
</dbReference>
<name>A0A9W7EZ08_9STRA</name>
<dbReference type="PROSITE" id="PS00018">
    <property type="entry name" value="EF_HAND_1"/>
    <property type="match status" value="1"/>
</dbReference>
<evidence type="ECO:0000313" key="6">
    <source>
        <dbReference type="Proteomes" id="UP001165085"/>
    </source>
</evidence>
<keyword evidence="2" id="KW-0677">Repeat</keyword>
<comment type="caution">
    <text evidence="5">The sequence shown here is derived from an EMBL/GenBank/DDBJ whole genome shotgun (WGS) entry which is preliminary data.</text>
</comment>
<dbReference type="PROSITE" id="PS50222">
    <property type="entry name" value="EF_HAND_2"/>
    <property type="match status" value="2"/>
</dbReference>
<evidence type="ECO:0000256" key="3">
    <source>
        <dbReference type="ARBA" id="ARBA00022837"/>
    </source>
</evidence>
<evidence type="ECO:0000313" key="5">
    <source>
        <dbReference type="EMBL" id="GMH94993.1"/>
    </source>
</evidence>
<dbReference type="Pfam" id="PF13499">
    <property type="entry name" value="EF-hand_7"/>
    <property type="match status" value="1"/>
</dbReference>
<dbReference type="PANTHER" id="PTHR23049">
    <property type="entry name" value="MYOSIN REGULATORY LIGHT CHAIN 2"/>
    <property type="match status" value="1"/>
</dbReference>
<keyword evidence="6" id="KW-1185">Reference proteome</keyword>
<evidence type="ECO:0000256" key="1">
    <source>
        <dbReference type="ARBA" id="ARBA00005253"/>
    </source>
</evidence>
<sequence length="153" mass="17243">MREVIEFREMFELVDKDKGGSIDSDELLSLTKLMNMDMNETELAEMITEIDTTNTGEVFFVDFVRCMLKRPNIDYTIKDVQEAFATLAGKGQPSGKIRKKNLVHQLCTIGLEDEQLDADKVEEILALSEVDAMGYIDFDELASLMMGTTSKGK</sequence>